<keyword evidence="3" id="KW-1185">Reference proteome</keyword>
<organism evidence="2 3">
    <name type="scientific">Antrodiella citrinella</name>
    <dbReference type="NCBI Taxonomy" id="2447956"/>
    <lineage>
        <taxon>Eukaryota</taxon>
        <taxon>Fungi</taxon>
        <taxon>Dikarya</taxon>
        <taxon>Basidiomycota</taxon>
        <taxon>Agaricomycotina</taxon>
        <taxon>Agaricomycetes</taxon>
        <taxon>Polyporales</taxon>
        <taxon>Steccherinaceae</taxon>
        <taxon>Antrodiella</taxon>
    </lineage>
</organism>
<feature type="region of interest" description="Disordered" evidence="1">
    <location>
        <begin position="679"/>
        <end position="747"/>
    </location>
</feature>
<dbReference type="EMBL" id="SGPM01000188">
    <property type="protein sequence ID" value="THH28302.1"/>
    <property type="molecule type" value="Genomic_DNA"/>
</dbReference>
<protein>
    <submittedName>
        <fullName evidence="2">Uncharacterized protein</fullName>
    </submittedName>
</protein>
<feature type="compositionally biased region" description="Pro residues" evidence="1">
    <location>
        <begin position="66"/>
        <end position="86"/>
    </location>
</feature>
<reference evidence="2 3" key="1">
    <citation type="submission" date="2019-02" db="EMBL/GenBank/DDBJ databases">
        <title>Genome sequencing of the rare red list fungi Antrodiella citrinella (Flaviporus citrinellus).</title>
        <authorList>
            <person name="Buettner E."/>
            <person name="Kellner H."/>
        </authorList>
    </citation>
    <scope>NUCLEOTIDE SEQUENCE [LARGE SCALE GENOMIC DNA]</scope>
    <source>
        <strain evidence="2 3">DSM 108506</strain>
    </source>
</reference>
<comment type="caution">
    <text evidence="2">The sequence shown here is derived from an EMBL/GenBank/DDBJ whole genome shotgun (WGS) entry which is preliminary data.</text>
</comment>
<feature type="compositionally biased region" description="Polar residues" evidence="1">
    <location>
        <begin position="317"/>
        <end position="341"/>
    </location>
</feature>
<feature type="compositionally biased region" description="Basic and acidic residues" evidence="1">
    <location>
        <begin position="695"/>
        <end position="740"/>
    </location>
</feature>
<feature type="compositionally biased region" description="Basic and acidic residues" evidence="1">
    <location>
        <begin position="177"/>
        <end position="198"/>
    </location>
</feature>
<feature type="compositionally biased region" description="Polar residues" evidence="1">
    <location>
        <begin position="271"/>
        <end position="289"/>
    </location>
</feature>
<sequence>MSLELDSVPSTFSHSTYSQSSFSQSAYSLSSQSHSGHSHSAHSHSSHSDSSHASLASRSSTKKAPLPDPIILLPPPAYSVEPPPTDRPIIVTTESAPEIRHVSSTAVPPRPTSVPTPVAPQPPDPVARPSELRKQRSRRQSIVPPPGGLDKIDELDETDPLGFAWHHDSRYEGVKKVVDGADSKESKDSAKALLEKAERKKAKKAAGADPNAPSFSVKPGQIFPAFNPYHPQPTINPVSQGMAPGAPSQPQLGSATPQDLSYHVQRPALRSHSQSQPADPSQFLAQRLSSGAYLQPQPPQQSHSPAPPSDFAHHTLRQPSSASLHVHVQPQSPARQTSTHSLPELGTPRSQYEQLQPPQRPPSVHSQSSSELPYAQTLPNPHPLNRAQTPPRHRLSRMAQDMVAGSAPPPMGTPGFANDPAYNAFPQTPAPSSQTAQYGVPAGAPPAQPYRSSSGSSSRNRPPAPGLPPRLQQQQQMHAPPRPDIVLPPRHQAAKNRASVQAQGPPQPHYLPKRLVMPTPLQPMQGPQALPQQQSQMQGMLSYGSQSGSGSGPAGDMMPVGLGADYLGAPTSGQVQQQQQQQQQKKAKEIPVSHGRNLLRKRATVNGASPTNAAAAAPDSSHQYHPHHHSLVGGGSSSRDAAVGMVNGVHVVGNGSGMGYVPSSNASAAMFAAKADAPLRPAPSSRSQSQGAVDARAEWESKMREKELQKEREREWKREMALESQMQKEREREAQKEKGGRKLSKRR</sequence>
<feature type="compositionally biased region" description="Low complexity" evidence="1">
    <location>
        <begin position="574"/>
        <end position="584"/>
    </location>
</feature>
<dbReference type="Proteomes" id="UP000308730">
    <property type="component" value="Unassembled WGS sequence"/>
</dbReference>
<evidence type="ECO:0000256" key="1">
    <source>
        <dbReference type="SAM" id="MobiDB-lite"/>
    </source>
</evidence>
<feature type="compositionally biased region" description="Basic residues" evidence="1">
    <location>
        <begin position="36"/>
        <end position="45"/>
    </location>
</feature>
<accession>A0A4S4MQI3</accession>
<name>A0A4S4MQI3_9APHY</name>
<feature type="region of interest" description="Disordered" evidence="1">
    <location>
        <begin position="23"/>
        <end position="155"/>
    </location>
</feature>
<feature type="compositionally biased region" description="Polar residues" evidence="1">
    <location>
        <begin position="248"/>
        <end position="259"/>
    </location>
</feature>
<evidence type="ECO:0000313" key="2">
    <source>
        <dbReference type="EMBL" id="THH28302.1"/>
    </source>
</evidence>
<dbReference type="OrthoDB" id="2684446at2759"/>
<feature type="region of interest" description="Disordered" evidence="1">
    <location>
        <begin position="177"/>
        <end position="639"/>
    </location>
</feature>
<feature type="compositionally biased region" description="Pro residues" evidence="1">
    <location>
        <begin position="108"/>
        <end position="126"/>
    </location>
</feature>
<feature type="compositionally biased region" description="Low complexity" evidence="1">
    <location>
        <begin position="23"/>
        <end position="35"/>
    </location>
</feature>
<feature type="compositionally biased region" description="Low complexity" evidence="1">
    <location>
        <begin position="522"/>
        <end position="546"/>
    </location>
</feature>
<dbReference type="AlphaFoldDB" id="A0A4S4MQI3"/>
<evidence type="ECO:0000313" key="3">
    <source>
        <dbReference type="Proteomes" id="UP000308730"/>
    </source>
</evidence>
<feature type="compositionally biased region" description="Low complexity" evidence="1">
    <location>
        <begin position="469"/>
        <end position="479"/>
    </location>
</feature>
<feature type="compositionally biased region" description="Polar residues" evidence="1">
    <location>
        <begin position="348"/>
        <end position="357"/>
    </location>
</feature>
<gene>
    <name evidence="2" type="ORF">EUX98_g5886</name>
</gene>
<dbReference type="CDD" id="cd22249">
    <property type="entry name" value="UDM1_RNF168_RNF169-like"/>
    <property type="match status" value="1"/>
</dbReference>
<proteinExistence type="predicted"/>